<dbReference type="RefSeq" id="WP_001485382.1">
    <property type="nucleotide sequence ID" value="NZ_JAEIMK010000033.1"/>
</dbReference>
<reference evidence="1 2" key="1">
    <citation type="submission" date="2017-11" db="EMBL/GenBank/DDBJ databases">
        <title>Escherichia coli CV839-15 Genome sequencing and assembly.</title>
        <authorList>
            <person name="Li Z."/>
            <person name="Song N."/>
            <person name="Li W."/>
            <person name="Philip H.R."/>
            <person name="Bu Z."/>
            <person name="Siguo L."/>
        </authorList>
    </citation>
    <scope>NUCLEOTIDE SEQUENCE [LARGE SCALE GENOMIC DNA]</scope>
    <source>
        <strain evidence="1 2">CV839-15</strain>
        <plasmid evidence="2">Plasmid pcv839-15-p3</plasmid>
    </source>
</reference>
<dbReference type="EMBL" id="CP024977">
    <property type="protein sequence ID" value="ATZ30345.1"/>
    <property type="molecule type" value="Genomic_DNA"/>
</dbReference>
<geneLocation type="plasmid" evidence="2">
    <name>pcv839-15-p3</name>
</geneLocation>
<dbReference type="NCBIfam" id="NF010258">
    <property type="entry name" value="PRK13704.1"/>
    <property type="match status" value="1"/>
</dbReference>
<dbReference type="InterPro" id="IPR009713">
    <property type="entry name" value="Uncharacterised_PsiA"/>
</dbReference>
<evidence type="ECO:0000313" key="2">
    <source>
        <dbReference type="Proteomes" id="UP000236551"/>
    </source>
</evidence>
<evidence type="ECO:0000313" key="1">
    <source>
        <dbReference type="EMBL" id="ATZ30345.1"/>
    </source>
</evidence>
<proteinExistence type="predicted"/>
<gene>
    <name evidence="1" type="ORF">CV83915_3p0047</name>
</gene>
<dbReference type="AlphaFoldDB" id="A0A2H4TLA6"/>
<organism evidence="1 2">
    <name type="scientific">Escherichia coli</name>
    <dbReference type="NCBI Taxonomy" id="562"/>
    <lineage>
        <taxon>Bacteria</taxon>
        <taxon>Pseudomonadati</taxon>
        <taxon>Pseudomonadota</taxon>
        <taxon>Gammaproteobacteria</taxon>
        <taxon>Enterobacterales</taxon>
        <taxon>Enterobacteriaceae</taxon>
        <taxon>Escherichia</taxon>
    </lineage>
</organism>
<sequence>MIPAHLSLVPFNPERRAVMEAIAEVECRQSRGAVFTSYPYASAFFRILNGSKRVTAKDIAWFSPGLTAEALRGKKQEWLAAIDRLIESRGTCCWLPLSLSDGWRLFPETKFQLSERRRRQSELNDEKYSRQRRREACQREMAYQALAGQAEIELAFHTPETVSSWRSRWSATELRQYDLEDMFWRWSERFPSLEPMERWMMANQHFWSVMVESDALAKESPESVRQLERWMVPNKLTHRSRV</sequence>
<name>A0A2H4TLA6_ECOLX</name>
<dbReference type="Pfam" id="PF06952">
    <property type="entry name" value="PsiA"/>
    <property type="match status" value="1"/>
</dbReference>
<protein>
    <submittedName>
        <fullName evidence="1">PsiA family protein</fullName>
    </submittedName>
</protein>
<accession>A0A2H4TLA6</accession>
<keyword evidence="1" id="KW-0614">Plasmid</keyword>
<dbReference type="Proteomes" id="UP000236551">
    <property type="component" value="Plasmid pCV839-15-p3"/>
</dbReference>